<sequence length="109" mass="12143">MTTAPDRPRYTVVAVVDVQPDGAVALQRYEDQVLLLLGRHGGLLERRLRTPEDATEVHVLSFPSEGAYRAFRTDPERSRHRPLLDGVDVVHRVVESLSDVRRATPACGS</sequence>
<keyword evidence="2" id="KW-1185">Reference proteome</keyword>
<dbReference type="Proteomes" id="UP001324287">
    <property type="component" value="Chromosome"/>
</dbReference>
<evidence type="ECO:0000313" key="1">
    <source>
        <dbReference type="EMBL" id="WRL63018.1"/>
    </source>
</evidence>
<name>A0ABZ1AZE2_9ACTN</name>
<dbReference type="SUPFAM" id="SSF54909">
    <property type="entry name" value="Dimeric alpha+beta barrel"/>
    <property type="match status" value="1"/>
</dbReference>
<dbReference type="Gene3D" id="3.30.70.100">
    <property type="match status" value="1"/>
</dbReference>
<proteinExistence type="predicted"/>
<organism evidence="1 2">
    <name type="scientific">Blastococcus brunescens</name>
    <dbReference type="NCBI Taxonomy" id="1564165"/>
    <lineage>
        <taxon>Bacteria</taxon>
        <taxon>Bacillati</taxon>
        <taxon>Actinomycetota</taxon>
        <taxon>Actinomycetes</taxon>
        <taxon>Geodermatophilales</taxon>
        <taxon>Geodermatophilaceae</taxon>
        <taxon>Blastococcus</taxon>
    </lineage>
</organism>
<evidence type="ECO:0008006" key="3">
    <source>
        <dbReference type="Google" id="ProtNLM"/>
    </source>
</evidence>
<reference evidence="1 2" key="1">
    <citation type="submission" date="2023-12" db="EMBL/GenBank/DDBJ databases">
        <title>Blastococcus brunescens sp. nov., an actonobacterium isolated from sandstone collected in sahara desert.</title>
        <authorList>
            <person name="Gtari M."/>
            <person name="Ghodhbane F."/>
        </authorList>
    </citation>
    <scope>NUCLEOTIDE SEQUENCE [LARGE SCALE GENOMIC DNA]</scope>
    <source>
        <strain evidence="1 2">BMG 8361</strain>
    </source>
</reference>
<evidence type="ECO:0000313" key="2">
    <source>
        <dbReference type="Proteomes" id="UP001324287"/>
    </source>
</evidence>
<gene>
    <name evidence="1" type="ORF">U6N30_24695</name>
</gene>
<accession>A0ABZ1AZE2</accession>
<dbReference type="InterPro" id="IPR011008">
    <property type="entry name" value="Dimeric_a/b-barrel"/>
</dbReference>
<dbReference type="EMBL" id="CP141261">
    <property type="protein sequence ID" value="WRL63018.1"/>
    <property type="molecule type" value="Genomic_DNA"/>
</dbReference>
<dbReference type="RefSeq" id="WP_324274367.1">
    <property type="nucleotide sequence ID" value="NZ_CP141261.1"/>
</dbReference>
<protein>
    <recommendedName>
        <fullName evidence="3">DUF1330 domain-containing protein</fullName>
    </recommendedName>
</protein>